<feature type="transmembrane region" description="Helical" evidence="1">
    <location>
        <begin position="43"/>
        <end position="76"/>
    </location>
</feature>
<reference evidence="2" key="1">
    <citation type="journal article" date="2017" name="Parasit. Vectors">
        <title>Sialotranscriptomics of Rhipicephalus zambeziensis reveals intricate expression profiles of secretory proteins and suggests tight temporal transcriptional regulation during blood-feeding.</title>
        <authorList>
            <person name="de Castro M.H."/>
            <person name="de Klerk D."/>
            <person name="Pienaar R."/>
            <person name="Rees D.J.G."/>
            <person name="Mans B.J."/>
        </authorList>
    </citation>
    <scope>NUCLEOTIDE SEQUENCE</scope>
    <source>
        <tissue evidence="2">Salivary glands</tissue>
    </source>
</reference>
<keyword evidence="1" id="KW-0812">Transmembrane</keyword>
<keyword evidence="1" id="KW-1133">Transmembrane helix</keyword>
<evidence type="ECO:0000256" key="1">
    <source>
        <dbReference type="SAM" id="Phobius"/>
    </source>
</evidence>
<dbReference type="EMBL" id="GFPF01002098">
    <property type="protein sequence ID" value="MAA13244.1"/>
    <property type="molecule type" value="Transcribed_RNA"/>
</dbReference>
<evidence type="ECO:0000313" key="2">
    <source>
        <dbReference type="EMBL" id="MAA13244.1"/>
    </source>
</evidence>
<name>A0A224YH03_9ACAR</name>
<sequence>MVFCLTFPFVLFLFGCVTRVAVGGYFAPNWLLLDPVGAENCQLAPWLIFKLVVLLTQNGFICSSVVKTLLIIPLLFYMARNSAIISNDMATLATFGVSSGAFSRLPNGNPVCDAVRGYHVWRNGAMFCKAGLCSHSDANVRIGTGPFVLVL</sequence>
<protein>
    <submittedName>
        <fullName evidence="2">Uncharacterized protein</fullName>
    </submittedName>
</protein>
<organism evidence="2">
    <name type="scientific">Rhipicephalus zambeziensis</name>
    <dbReference type="NCBI Taxonomy" id="60191"/>
    <lineage>
        <taxon>Eukaryota</taxon>
        <taxon>Metazoa</taxon>
        <taxon>Ecdysozoa</taxon>
        <taxon>Arthropoda</taxon>
        <taxon>Chelicerata</taxon>
        <taxon>Arachnida</taxon>
        <taxon>Acari</taxon>
        <taxon>Parasitiformes</taxon>
        <taxon>Ixodida</taxon>
        <taxon>Ixodoidea</taxon>
        <taxon>Ixodidae</taxon>
        <taxon>Rhipicephalinae</taxon>
        <taxon>Rhipicephalus</taxon>
        <taxon>Rhipicephalus</taxon>
    </lineage>
</organism>
<accession>A0A224YH03</accession>
<dbReference type="AlphaFoldDB" id="A0A224YH03"/>
<keyword evidence="1" id="KW-0472">Membrane</keyword>
<proteinExistence type="predicted"/>